<dbReference type="RefSeq" id="WP_129750722.1">
    <property type="nucleotide sequence ID" value="NZ_JUIW01000005.1"/>
</dbReference>
<accession>A0A444WBP1</accession>
<dbReference type="InterPro" id="IPR001123">
    <property type="entry name" value="LeuE-type"/>
</dbReference>
<feature type="transmembrane region" description="Helical" evidence="6">
    <location>
        <begin position="71"/>
        <end position="92"/>
    </location>
</feature>
<keyword evidence="8" id="KW-1185">Reference proteome</keyword>
<evidence type="ECO:0000256" key="5">
    <source>
        <dbReference type="ARBA" id="ARBA00023136"/>
    </source>
</evidence>
<feature type="transmembrane region" description="Helical" evidence="6">
    <location>
        <begin position="113"/>
        <end position="133"/>
    </location>
</feature>
<dbReference type="GO" id="GO:0005886">
    <property type="term" value="C:plasma membrane"/>
    <property type="evidence" value="ECO:0007669"/>
    <property type="project" value="UniProtKB-SubCell"/>
</dbReference>
<evidence type="ECO:0000256" key="3">
    <source>
        <dbReference type="ARBA" id="ARBA00022692"/>
    </source>
</evidence>
<protein>
    <submittedName>
        <fullName evidence="7">Lysine exporter protein (LYSE/YGGA)</fullName>
    </submittedName>
</protein>
<feature type="transmembrane region" description="Helical" evidence="6">
    <location>
        <begin position="153"/>
        <end position="175"/>
    </location>
</feature>
<sequence>MDIILPLLLGIAVATPGIVLPGLINMTAAKISVRDGRACAIVFSIGATVIVFIQSYIAVSFAKFISKRDDIINLLEEVGLGIFVLLTIYFIFIAKKPQSKDDEEPAKMRSRTGCFFLGVLLSVLNFFPIPYYVVMSVTLSTYKFFSFDNLFVFLFVIGAITGTFAVFYLYIIFFKKLEQKTDFFMKNINYFIGGVTGLVSVITLIKLLRNM</sequence>
<evidence type="ECO:0000256" key="1">
    <source>
        <dbReference type="ARBA" id="ARBA00004651"/>
    </source>
</evidence>
<gene>
    <name evidence="7" type="ORF">NU09_1578</name>
</gene>
<feature type="transmembrane region" description="Helical" evidence="6">
    <location>
        <begin position="38"/>
        <end position="59"/>
    </location>
</feature>
<keyword evidence="5 6" id="KW-0472">Membrane</keyword>
<name>A0A444WBP1_9FLAO</name>
<comment type="subcellular location">
    <subcellularLocation>
        <location evidence="1">Cell membrane</location>
        <topology evidence="1">Multi-pass membrane protein</topology>
    </subcellularLocation>
</comment>
<evidence type="ECO:0000256" key="4">
    <source>
        <dbReference type="ARBA" id="ARBA00022989"/>
    </source>
</evidence>
<keyword evidence="2" id="KW-1003">Cell membrane</keyword>
<keyword evidence="3 6" id="KW-0812">Transmembrane</keyword>
<feature type="transmembrane region" description="Helical" evidence="6">
    <location>
        <begin position="187"/>
        <end position="208"/>
    </location>
</feature>
<reference evidence="7 8" key="1">
    <citation type="submission" date="2014-12" db="EMBL/GenBank/DDBJ databases">
        <title>Genome sequence of Flavobacterium beibuense RSKm HC5.</title>
        <authorList>
            <person name="Kim J.F."/>
            <person name="Song J.Y."/>
            <person name="Kwak M.-J."/>
            <person name="Lee S.-W."/>
        </authorList>
    </citation>
    <scope>NUCLEOTIDE SEQUENCE [LARGE SCALE GENOMIC DNA]</scope>
    <source>
        <strain evidence="7 8">RSKm HC5</strain>
    </source>
</reference>
<dbReference type="OrthoDB" id="1451945at2"/>
<organism evidence="7 8">
    <name type="scientific">Flavobacterium beibuense</name>
    <dbReference type="NCBI Taxonomy" id="657326"/>
    <lineage>
        <taxon>Bacteria</taxon>
        <taxon>Pseudomonadati</taxon>
        <taxon>Bacteroidota</taxon>
        <taxon>Flavobacteriia</taxon>
        <taxon>Flavobacteriales</taxon>
        <taxon>Flavobacteriaceae</taxon>
        <taxon>Flavobacterium</taxon>
    </lineage>
</organism>
<feature type="transmembrane region" description="Helical" evidence="6">
    <location>
        <begin position="6"/>
        <end position="26"/>
    </location>
</feature>
<evidence type="ECO:0000313" key="7">
    <source>
        <dbReference type="EMBL" id="RYJ43240.1"/>
    </source>
</evidence>
<dbReference type="AlphaFoldDB" id="A0A444WBP1"/>
<comment type="caution">
    <text evidence="7">The sequence shown here is derived from an EMBL/GenBank/DDBJ whole genome shotgun (WGS) entry which is preliminary data.</text>
</comment>
<dbReference type="EMBL" id="JUIW01000005">
    <property type="protein sequence ID" value="RYJ43240.1"/>
    <property type="molecule type" value="Genomic_DNA"/>
</dbReference>
<evidence type="ECO:0000256" key="2">
    <source>
        <dbReference type="ARBA" id="ARBA00022475"/>
    </source>
</evidence>
<keyword evidence="4 6" id="KW-1133">Transmembrane helix</keyword>
<dbReference type="Proteomes" id="UP000289775">
    <property type="component" value="Unassembled WGS sequence"/>
</dbReference>
<evidence type="ECO:0000313" key="8">
    <source>
        <dbReference type="Proteomes" id="UP000289775"/>
    </source>
</evidence>
<dbReference type="GO" id="GO:0006865">
    <property type="term" value="P:amino acid transport"/>
    <property type="evidence" value="ECO:0007669"/>
    <property type="project" value="InterPro"/>
</dbReference>
<evidence type="ECO:0000256" key="6">
    <source>
        <dbReference type="SAM" id="Phobius"/>
    </source>
</evidence>
<proteinExistence type="predicted"/>
<dbReference type="Pfam" id="PF01810">
    <property type="entry name" value="LysE"/>
    <property type="match status" value="1"/>
</dbReference>